<feature type="domain" description="HTH cro/C1-type" evidence="1">
    <location>
        <begin position="33"/>
        <end position="73"/>
    </location>
</feature>
<protein>
    <submittedName>
        <fullName evidence="2">Regulatory protein/DNA complex-sensing repressor</fullName>
    </submittedName>
</protein>
<dbReference type="InterPro" id="IPR001387">
    <property type="entry name" value="Cro/C1-type_HTH"/>
</dbReference>
<reference evidence="2" key="1">
    <citation type="journal article" date="2021" name="Proc. Natl. Acad. Sci. U.S.A.">
        <title>A Catalog of Tens of Thousands of Viruses from Human Metagenomes Reveals Hidden Associations with Chronic Diseases.</title>
        <authorList>
            <person name="Tisza M.J."/>
            <person name="Buck C.B."/>
        </authorList>
    </citation>
    <scope>NUCLEOTIDE SEQUENCE</scope>
    <source>
        <strain evidence="2">CtoiW10</strain>
    </source>
</reference>
<sequence length="79" mass="8920">MPRVKLGRKPNDEVLISLLWGRQAAMGMPVGTMAEKAGMTPQTLRSRKKSPQDFSLKELLKLGRALDIPIEELRDAIRY</sequence>
<name>A0A8S5LP93_9CAUD</name>
<proteinExistence type="predicted"/>
<dbReference type="EMBL" id="BK015888">
    <property type="protein sequence ID" value="DAD71825.1"/>
    <property type="molecule type" value="Genomic_DNA"/>
</dbReference>
<evidence type="ECO:0000259" key="1">
    <source>
        <dbReference type="PROSITE" id="PS50943"/>
    </source>
</evidence>
<dbReference type="PROSITE" id="PS50943">
    <property type="entry name" value="HTH_CROC1"/>
    <property type="match status" value="1"/>
</dbReference>
<accession>A0A8S5LP93</accession>
<dbReference type="GO" id="GO:0003677">
    <property type="term" value="F:DNA binding"/>
    <property type="evidence" value="ECO:0007669"/>
    <property type="project" value="InterPro"/>
</dbReference>
<dbReference type="Pfam" id="PF01381">
    <property type="entry name" value="HTH_3"/>
    <property type="match status" value="1"/>
</dbReference>
<dbReference type="SUPFAM" id="SSF47413">
    <property type="entry name" value="lambda repressor-like DNA-binding domains"/>
    <property type="match status" value="1"/>
</dbReference>
<evidence type="ECO:0000313" key="2">
    <source>
        <dbReference type="EMBL" id="DAD71825.1"/>
    </source>
</evidence>
<organism evidence="2">
    <name type="scientific">Siphoviridae sp. ctoiW10</name>
    <dbReference type="NCBI Taxonomy" id="2827592"/>
    <lineage>
        <taxon>Viruses</taxon>
        <taxon>Duplodnaviria</taxon>
        <taxon>Heunggongvirae</taxon>
        <taxon>Uroviricota</taxon>
        <taxon>Caudoviricetes</taxon>
    </lineage>
</organism>
<dbReference type="InterPro" id="IPR010982">
    <property type="entry name" value="Lambda_DNA-bd_dom_sf"/>
</dbReference>